<keyword evidence="7" id="KW-1185">Reference proteome</keyword>
<dbReference type="InterPro" id="IPR050057">
    <property type="entry name" value="Prokaryotic/Mito_RF"/>
</dbReference>
<evidence type="ECO:0000313" key="6">
    <source>
        <dbReference type="EMBL" id="KAJ6437266.1"/>
    </source>
</evidence>
<dbReference type="EMBL" id="JAQHRD010000013">
    <property type="protein sequence ID" value="KAJ6437266.1"/>
    <property type="molecule type" value="Genomic_DNA"/>
</dbReference>
<evidence type="ECO:0000256" key="3">
    <source>
        <dbReference type="ARBA" id="ARBA00022917"/>
    </source>
</evidence>
<accession>A0AB34FEM7</accession>
<dbReference type="AlphaFoldDB" id="A0AB34FEM7"/>
<reference evidence="6" key="1">
    <citation type="submission" date="2023-01" db="EMBL/GenBank/DDBJ databases">
        <title>The growth and conidiation of Purpureocillium lavendulum are regulated by nitrogen source and histone H3K14 acetylation.</title>
        <authorList>
            <person name="Tang P."/>
            <person name="Han J."/>
            <person name="Zhang C."/>
            <person name="Tang P."/>
            <person name="Qi F."/>
            <person name="Zhang K."/>
            <person name="Liang L."/>
        </authorList>
    </citation>
    <scope>NUCLEOTIDE SEQUENCE</scope>
    <source>
        <strain evidence="6">YMF1.00683</strain>
    </source>
</reference>
<dbReference type="GO" id="GO:0032543">
    <property type="term" value="P:mitochondrial translation"/>
    <property type="evidence" value="ECO:0007669"/>
    <property type="project" value="UniProtKB-ARBA"/>
</dbReference>
<dbReference type="SUPFAM" id="SSF75620">
    <property type="entry name" value="Release factor"/>
    <property type="match status" value="1"/>
</dbReference>
<dbReference type="SMART" id="SM00937">
    <property type="entry name" value="PCRF"/>
    <property type="match status" value="1"/>
</dbReference>
<protein>
    <submittedName>
        <fullName evidence="6">Peptide chain release factor 1</fullName>
    </submittedName>
</protein>
<dbReference type="PANTHER" id="PTHR43804">
    <property type="entry name" value="LD18447P"/>
    <property type="match status" value="1"/>
</dbReference>
<feature type="region of interest" description="Disordered" evidence="4">
    <location>
        <begin position="789"/>
        <end position="810"/>
    </location>
</feature>
<evidence type="ECO:0000256" key="2">
    <source>
        <dbReference type="ARBA" id="ARBA00022481"/>
    </source>
</evidence>
<dbReference type="InterPro" id="IPR005139">
    <property type="entry name" value="PCRF"/>
</dbReference>
<dbReference type="Pfam" id="PF03462">
    <property type="entry name" value="PCRF"/>
    <property type="match status" value="1"/>
</dbReference>
<evidence type="ECO:0000256" key="4">
    <source>
        <dbReference type="SAM" id="MobiDB-lite"/>
    </source>
</evidence>
<evidence type="ECO:0000256" key="1">
    <source>
        <dbReference type="ARBA" id="ARBA00010835"/>
    </source>
</evidence>
<gene>
    <name evidence="6" type="primary">prfA</name>
    <name evidence="6" type="ORF">O9K51_10239</name>
</gene>
<dbReference type="InterPro" id="IPR045853">
    <property type="entry name" value="Pep_chain_release_fac_I_sf"/>
</dbReference>
<dbReference type="GO" id="GO:0003747">
    <property type="term" value="F:translation release factor activity"/>
    <property type="evidence" value="ECO:0007669"/>
    <property type="project" value="InterPro"/>
</dbReference>
<dbReference type="FunFam" id="3.30.160.20:FF:000004">
    <property type="entry name" value="Peptide chain release factor 1"/>
    <property type="match status" value="1"/>
</dbReference>
<dbReference type="Gene3D" id="3.30.70.1660">
    <property type="match status" value="1"/>
</dbReference>
<dbReference type="Gene3D" id="3.30.160.20">
    <property type="match status" value="1"/>
</dbReference>
<feature type="domain" description="Prokaryotic-type class I peptide chain release factors" evidence="5">
    <location>
        <begin position="274"/>
        <end position="290"/>
    </location>
</feature>
<dbReference type="InterPro" id="IPR000352">
    <property type="entry name" value="Pep_chain_release_fac_I"/>
</dbReference>
<dbReference type="GO" id="GO:0005739">
    <property type="term" value="C:mitochondrion"/>
    <property type="evidence" value="ECO:0007669"/>
    <property type="project" value="UniProtKB-ARBA"/>
</dbReference>
<keyword evidence="2" id="KW-0488">Methylation</keyword>
<comment type="caution">
    <text evidence="6">The sequence shown here is derived from an EMBL/GenBank/DDBJ whole genome shotgun (WGS) entry which is preliminary data.</text>
</comment>
<name>A0AB34FEM7_9HYPO</name>
<evidence type="ECO:0000313" key="7">
    <source>
        <dbReference type="Proteomes" id="UP001163105"/>
    </source>
</evidence>
<comment type="similarity">
    <text evidence="1">Belongs to the prokaryotic/mitochondrial release factor family.</text>
</comment>
<dbReference type="Proteomes" id="UP001163105">
    <property type="component" value="Unassembled WGS sequence"/>
</dbReference>
<evidence type="ECO:0000259" key="5">
    <source>
        <dbReference type="PROSITE" id="PS00745"/>
    </source>
</evidence>
<dbReference type="PROSITE" id="PS00745">
    <property type="entry name" value="RF_PROK_I"/>
    <property type="match status" value="1"/>
</dbReference>
<dbReference type="Gene3D" id="6.10.140.1950">
    <property type="match status" value="1"/>
</dbReference>
<proteinExistence type="inferred from homology"/>
<sequence length="930" mass="97375">MDVGLPASTLAPSLLRRAQSLAAEHDALQSTLSASFDAAKAKRAGELSRVAAALAAWTAARASMAELAAMANAAPDDDVNDPNSSASQEDADLAAIARDELASEAARLEGLERALSESLTPRHPFADLPCMLEFRPGPGGLEGRYFTDSLFRMYKALCARRGYRHSVLKYELADAAGDQSSSAGEQPLQEAVLEVQDAGAYDVFRSEAGMHRVQRIPSTESKGRVHTSAVAVWVLPSFAESNSGGGGGASEVDVDDPESDFYVNPADVRVETMRARGAGGQHVNKTESAIRLTHAPSGTVVSMQDHRSQQRNREDAWKVLRSRVAAQRVERRQEEAARLRSSVLSRAQITRGDKIRTYNYGQDRCSDHRAGLDVHNLPDVLAGGDTLDRVMDAAREWLVARDVEAVAAEEEAKLQEQDYLANARHLGADVASAVVVKLLDDALDDDLTQSRVGLGEELGDGCGALARGGHEGEEARVAVDEHVTQRRKRLEEVGLERERRREQIRVLLARQQVRLGGGEVHDGGGAARAAAACVRVPVSAAGYTAGAVAAEAAGAVIVGRVCGRGGATGLAAARSTEHVGQAGSGEADGGGCCGRGGRGSWGVGVVDLLERIELGEQGVEAAQELEREVVDGRNGEAEEQVVGGLAGKTSWVEAGHAREVGFVEEPGTPPSGLTGLRPCAWLWILAAAARAYSGKAGGAAASVTTALEEAALPSEVVEEPLRRPVGAEDDAAEAAPSEALREPKDGLRGSRASMGTAPAENKPADEGTGGGGDCGGGCKGSMLMLPSRVAGRKGRADEDEEKTAELKRGDVGGGGAPWTWLCGGMAGSACRVVSANKGSSRFPNARVRRQMWDAGCYPRRRFVNGQQTGVRGATLETGRTDSSLVRGAAGLDRSPNGRRLASVRATGKGGGFQASCLCLGLALRRAPAGC</sequence>
<feature type="region of interest" description="Disordered" evidence="4">
    <location>
        <begin position="718"/>
        <end position="773"/>
    </location>
</feature>
<keyword evidence="3" id="KW-0648">Protein biosynthesis</keyword>
<dbReference type="PANTHER" id="PTHR43804:SF7">
    <property type="entry name" value="LD18447P"/>
    <property type="match status" value="1"/>
</dbReference>
<feature type="compositionally biased region" description="Basic and acidic residues" evidence="4">
    <location>
        <begin position="739"/>
        <end position="748"/>
    </location>
</feature>
<organism evidence="6 7">
    <name type="scientific">Purpureocillium lavendulum</name>
    <dbReference type="NCBI Taxonomy" id="1247861"/>
    <lineage>
        <taxon>Eukaryota</taxon>
        <taxon>Fungi</taxon>
        <taxon>Dikarya</taxon>
        <taxon>Ascomycota</taxon>
        <taxon>Pezizomycotina</taxon>
        <taxon>Sordariomycetes</taxon>
        <taxon>Hypocreomycetidae</taxon>
        <taxon>Hypocreales</taxon>
        <taxon>Ophiocordycipitaceae</taxon>
        <taxon>Purpureocillium</taxon>
    </lineage>
</organism>
<dbReference type="Pfam" id="PF00472">
    <property type="entry name" value="RF-1"/>
    <property type="match status" value="1"/>
</dbReference>